<gene>
    <name evidence="5" type="ORF">IAS62_005992</name>
</gene>
<dbReference type="RefSeq" id="XP_064723863.1">
    <property type="nucleotide sequence ID" value="XM_064867791.1"/>
</dbReference>
<dbReference type="CDD" id="cd00067">
    <property type="entry name" value="GAL4"/>
    <property type="match status" value="1"/>
</dbReference>
<feature type="compositionally biased region" description="Polar residues" evidence="3">
    <location>
        <begin position="104"/>
        <end position="118"/>
    </location>
</feature>
<evidence type="ECO:0000313" key="5">
    <source>
        <dbReference type="EMBL" id="WVO24624.1"/>
    </source>
</evidence>
<dbReference type="Pfam" id="PF04082">
    <property type="entry name" value="Fungal_trans"/>
    <property type="match status" value="1"/>
</dbReference>
<keyword evidence="2" id="KW-0539">Nucleus</keyword>
<dbReference type="InterPro" id="IPR050987">
    <property type="entry name" value="AtrR-like"/>
</dbReference>
<dbReference type="CDD" id="cd12148">
    <property type="entry name" value="fungal_TF_MHR"/>
    <property type="match status" value="1"/>
</dbReference>
<dbReference type="GeneID" id="89992761"/>
<dbReference type="Gene3D" id="4.10.240.10">
    <property type="entry name" value="Zn(2)-C6 fungal-type DNA-binding domain"/>
    <property type="match status" value="1"/>
</dbReference>
<protein>
    <recommendedName>
        <fullName evidence="4">Xylanolytic transcriptional activator regulatory domain-containing protein</fullName>
    </recommendedName>
</protein>
<organism evidence="5 6">
    <name type="scientific">Cryptococcus decagattii</name>
    <dbReference type="NCBI Taxonomy" id="1859122"/>
    <lineage>
        <taxon>Eukaryota</taxon>
        <taxon>Fungi</taxon>
        <taxon>Dikarya</taxon>
        <taxon>Basidiomycota</taxon>
        <taxon>Agaricomycotina</taxon>
        <taxon>Tremellomycetes</taxon>
        <taxon>Tremellales</taxon>
        <taxon>Cryptococcaceae</taxon>
        <taxon>Cryptococcus</taxon>
        <taxon>Cryptococcus gattii species complex</taxon>
    </lineage>
</organism>
<dbReference type="SUPFAM" id="SSF57701">
    <property type="entry name" value="Zn2/Cys6 DNA-binding domain"/>
    <property type="match status" value="1"/>
</dbReference>
<feature type="compositionally biased region" description="Low complexity" evidence="3">
    <location>
        <begin position="74"/>
        <end position="92"/>
    </location>
</feature>
<evidence type="ECO:0000256" key="2">
    <source>
        <dbReference type="ARBA" id="ARBA00023242"/>
    </source>
</evidence>
<dbReference type="Proteomes" id="UP001432216">
    <property type="component" value="Chromosome 12"/>
</dbReference>
<dbReference type="InterPro" id="IPR007219">
    <property type="entry name" value="XnlR_reg_dom"/>
</dbReference>
<sequence>MPILTCDQCRTRKVRCMLPSEALGGGSGNRTRHLQRSKCLNCDRRKEGCTYDYTPKKTGRPRAGTPSRRAAPTSSIISFSHRSASLSSSALRQDSVQDLPLNPPQNVSPSAHRSQSPLLRSDQPRKSPATESQTTTHRVRHSTPTMNHFDSTDNFNFLIDDRNFINPPVVDSLYDSFRHLLGTPLPLSFDFTIPSEAEAQFSRPATAQTGSNDPSAFLATREVTENNLLKDQGPSMTQPPGLPFVSQDLSGDPTSRTLGQPLEEDRVPVLGPSPSQVPWNELGQSPLTNDSHVPNGLQNHDYGDSCSPSMRSLDLQGISSDSSRTEWLGNSRAISTIESVASWEEVGFFLSLYLKHQHPLLPLVHRPSFAQDVLHRRDRVDEAFRGLLLSIVAYTICHTNARMLEQRMDRARQETLFRRCQRGSRMIQIRHQMKPSLVILASTIFDWVTSQSASAENLPENLINDVRRLVYSLKLNQASPPGAKDLLEVEMCRKLYWVAYDCDKTNAMYLNPVAIQDWDGVPPLPLEVDDDFITRDDVLLIQPGQQYSYMIGFNCVIRLFQILSQCILRQRLLNSAPSFEFNVWVHGEWVQETMDELRQILAGLPPQLRPSPGFQEDSSTSFNGTQAANICITALCVEMALLDLKARFLPDMDIRQDRQSIAHRVFEQLQRIPIECLARNGESMRGKVAHVVLSLLDASRDTSIVQEDSKMGESLWNWWNMYSRVLCLQVIPDHPASAVPTRPGTPVRGRF</sequence>
<feature type="region of interest" description="Disordered" evidence="3">
    <location>
        <begin position="230"/>
        <end position="276"/>
    </location>
</feature>
<dbReference type="InterPro" id="IPR001138">
    <property type="entry name" value="Zn2Cys6_DnaBD"/>
</dbReference>
<dbReference type="EMBL" id="CP143817">
    <property type="protein sequence ID" value="WVO24624.1"/>
    <property type="molecule type" value="Genomic_DNA"/>
</dbReference>
<keyword evidence="1" id="KW-0479">Metal-binding</keyword>
<evidence type="ECO:0000256" key="3">
    <source>
        <dbReference type="SAM" id="MobiDB-lite"/>
    </source>
</evidence>
<feature type="compositionally biased region" description="Polar residues" evidence="3">
    <location>
        <begin position="247"/>
        <end position="258"/>
    </location>
</feature>
<proteinExistence type="predicted"/>
<feature type="compositionally biased region" description="Polar residues" evidence="3">
    <location>
        <begin position="129"/>
        <end position="147"/>
    </location>
</feature>
<feature type="domain" description="Xylanolytic transcriptional activator regulatory" evidence="4">
    <location>
        <begin position="350"/>
        <end position="581"/>
    </location>
</feature>
<name>A0ABZ2B1Q5_9TREE</name>
<feature type="region of interest" description="Disordered" evidence="3">
    <location>
        <begin position="50"/>
        <end position="147"/>
    </location>
</feature>
<reference evidence="5 6" key="1">
    <citation type="submission" date="2024-01" db="EMBL/GenBank/DDBJ databases">
        <title>Comparative genomics of Cryptococcus and Kwoniella reveals pathogenesis evolution and contrasting modes of karyotype evolution via chromosome fusion or intercentromeric recombination.</title>
        <authorList>
            <person name="Coelho M.A."/>
            <person name="David-Palma M."/>
            <person name="Shea T."/>
            <person name="Bowers K."/>
            <person name="McGinley-Smith S."/>
            <person name="Mohammad A.W."/>
            <person name="Gnirke A."/>
            <person name="Yurkov A.M."/>
            <person name="Nowrousian M."/>
            <person name="Sun S."/>
            <person name="Cuomo C.A."/>
            <person name="Heitman J."/>
        </authorList>
    </citation>
    <scope>NUCLEOTIDE SEQUENCE [LARGE SCALE GENOMIC DNA]</scope>
    <source>
        <strain evidence="5 6">7685027</strain>
    </source>
</reference>
<accession>A0ABZ2B1Q5</accession>
<dbReference type="PANTHER" id="PTHR46910:SF40">
    <property type="entry name" value="ZN(II)2CYS6 TRANSCRIPTION FACTOR (EUROFUNG)"/>
    <property type="match status" value="1"/>
</dbReference>
<dbReference type="PANTHER" id="PTHR46910">
    <property type="entry name" value="TRANSCRIPTION FACTOR PDR1"/>
    <property type="match status" value="1"/>
</dbReference>
<evidence type="ECO:0000313" key="6">
    <source>
        <dbReference type="Proteomes" id="UP001432216"/>
    </source>
</evidence>
<evidence type="ECO:0000256" key="1">
    <source>
        <dbReference type="ARBA" id="ARBA00022723"/>
    </source>
</evidence>
<dbReference type="InterPro" id="IPR036864">
    <property type="entry name" value="Zn2-C6_fun-type_DNA-bd_sf"/>
</dbReference>
<keyword evidence="6" id="KW-1185">Reference proteome</keyword>
<evidence type="ECO:0000259" key="4">
    <source>
        <dbReference type="Pfam" id="PF04082"/>
    </source>
</evidence>